<dbReference type="InterPro" id="IPR045851">
    <property type="entry name" value="AMP-bd_C_sf"/>
</dbReference>
<gene>
    <name evidence="4" type="ORF">GM50_7230</name>
</gene>
<evidence type="ECO:0000256" key="2">
    <source>
        <dbReference type="ARBA" id="ARBA00022598"/>
    </source>
</evidence>
<evidence type="ECO:0000256" key="1">
    <source>
        <dbReference type="ARBA" id="ARBA00006432"/>
    </source>
</evidence>
<dbReference type="InterPro" id="IPR042099">
    <property type="entry name" value="ANL_N_sf"/>
</dbReference>
<dbReference type="PANTHER" id="PTHR43201">
    <property type="entry name" value="ACYL-COA SYNTHETASE"/>
    <property type="match status" value="1"/>
</dbReference>
<dbReference type="Gene3D" id="3.30.300.30">
    <property type="match status" value="1"/>
</dbReference>
<evidence type="ECO:0000259" key="3">
    <source>
        <dbReference type="Pfam" id="PF00501"/>
    </source>
</evidence>
<protein>
    <recommendedName>
        <fullName evidence="3">AMP-dependent synthetase/ligase domain-containing protein</fullName>
    </recommendedName>
</protein>
<evidence type="ECO:0000313" key="4">
    <source>
        <dbReference type="EMBL" id="KGA18938.1"/>
    </source>
</evidence>
<accession>A0A094SKF6</accession>
<dbReference type="PANTHER" id="PTHR43201:SF5">
    <property type="entry name" value="MEDIUM-CHAIN ACYL-COA LIGASE ACSF2, MITOCHONDRIAL"/>
    <property type="match status" value="1"/>
</dbReference>
<comment type="similarity">
    <text evidence="1">Belongs to the ATP-dependent AMP-binding enzyme family.</text>
</comment>
<organism evidence="4">
    <name type="scientific">freshwater metagenome</name>
    <dbReference type="NCBI Taxonomy" id="449393"/>
    <lineage>
        <taxon>unclassified sequences</taxon>
        <taxon>metagenomes</taxon>
        <taxon>ecological metagenomes</taxon>
    </lineage>
</organism>
<dbReference type="EMBL" id="JNSK01000018">
    <property type="protein sequence ID" value="KGA18938.1"/>
    <property type="molecule type" value="Genomic_DNA"/>
</dbReference>
<sequence>MDISANPSNRSRSVISVDPALAIGDVMNILAQALADQGPALNFTDESIESVDSDICLVVATTGSSGTRKSVALSSAALLASARASLEFLQARPGQTWALVLPIHHIAGINVLIRSLELGTIPVDLRNADSYPTTDFSAVVPTQIYRALNGDEKLLAHLKAAQFVLVGGAKLHDDLLFQAINAGISILATYGMSETSGGCIYAGTPLNGVQARISDAGLIEISGPILAAGYLNNDELWNQHYRDGWFTTSDLGEINSDGTVDVLGRADDVFISGGEKVSLLSVSKKLEDRYPQNNWCALAVADLKWGQRLVVAVAGMNPPSHEEVAALLGDAFGNAAKPKQYLIFETFPLIGIGKIDRIALRNRAEDEFHG</sequence>
<dbReference type="InterPro" id="IPR000873">
    <property type="entry name" value="AMP-dep_synth/lig_dom"/>
</dbReference>
<feature type="domain" description="AMP-dependent synthetase/ligase" evidence="3">
    <location>
        <begin position="47"/>
        <end position="213"/>
    </location>
</feature>
<proteinExistence type="inferred from homology"/>
<dbReference type="Gene3D" id="3.40.50.12780">
    <property type="entry name" value="N-terminal domain of ligase-like"/>
    <property type="match status" value="1"/>
</dbReference>
<name>A0A094SKF6_9ZZZZ</name>
<reference evidence="4" key="1">
    <citation type="submission" date="2014-05" db="EMBL/GenBank/DDBJ databases">
        <title>Key roles for freshwater Actinobacteria revealed by deep metagenomic sequencing.</title>
        <authorList>
            <person name="Ghai R."/>
            <person name="Mizuno C.M."/>
            <person name="Picazo A."/>
            <person name="Camacho A."/>
            <person name="Rodriguez-Valera F."/>
        </authorList>
    </citation>
    <scope>NUCLEOTIDE SEQUENCE</scope>
</reference>
<dbReference type="SUPFAM" id="SSF56801">
    <property type="entry name" value="Acetyl-CoA synthetase-like"/>
    <property type="match status" value="1"/>
</dbReference>
<comment type="caution">
    <text evidence="4">The sequence shown here is derived from an EMBL/GenBank/DDBJ whole genome shotgun (WGS) entry which is preliminary data.</text>
</comment>
<dbReference type="GO" id="GO:0031956">
    <property type="term" value="F:medium-chain fatty acid-CoA ligase activity"/>
    <property type="evidence" value="ECO:0007669"/>
    <property type="project" value="TreeGrafter"/>
</dbReference>
<dbReference type="AlphaFoldDB" id="A0A094SKF6"/>
<keyword evidence="2" id="KW-0436">Ligase</keyword>
<dbReference type="GO" id="GO:0006631">
    <property type="term" value="P:fatty acid metabolic process"/>
    <property type="evidence" value="ECO:0007669"/>
    <property type="project" value="TreeGrafter"/>
</dbReference>
<dbReference type="Pfam" id="PF00501">
    <property type="entry name" value="AMP-binding"/>
    <property type="match status" value="1"/>
</dbReference>